<dbReference type="AlphaFoldDB" id="A0A0F9ISE7"/>
<feature type="compositionally biased region" description="Basic and acidic residues" evidence="1">
    <location>
        <begin position="101"/>
        <end position="113"/>
    </location>
</feature>
<organism evidence="2">
    <name type="scientific">marine sediment metagenome</name>
    <dbReference type="NCBI Taxonomy" id="412755"/>
    <lineage>
        <taxon>unclassified sequences</taxon>
        <taxon>metagenomes</taxon>
        <taxon>ecological metagenomes</taxon>
    </lineage>
</organism>
<gene>
    <name evidence="2" type="ORF">LCGC14_1908300</name>
</gene>
<name>A0A0F9ISE7_9ZZZZ</name>
<evidence type="ECO:0000256" key="1">
    <source>
        <dbReference type="SAM" id="MobiDB-lite"/>
    </source>
</evidence>
<accession>A0A0F9ISE7</accession>
<feature type="compositionally biased region" description="Polar residues" evidence="1">
    <location>
        <begin position="114"/>
        <end position="128"/>
    </location>
</feature>
<proteinExistence type="predicted"/>
<feature type="region of interest" description="Disordered" evidence="1">
    <location>
        <begin position="93"/>
        <end position="128"/>
    </location>
</feature>
<protein>
    <submittedName>
        <fullName evidence="2">Uncharacterized protein</fullName>
    </submittedName>
</protein>
<evidence type="ECO:0000313" key="2">
    <source>
        <dbReference type="EMBL" id="KKL90077.1"/>
    </source>
</evidence>
<dbReference type="EMBL" id="LAZR01020111">
    <property type="protein sequence ID" value="KKL90077.1"/>
    <property type="molecule type" value="Genomic_DNA"/>
</dbReference>
<sequence length="200" mass="22862">MTEICKCGHEKSYHKIGHERGECIVDKCKCKKFEAEEGLRVLDGTPTAISKLIRENEKQKGCGKGYRYFNGANWQKNYCGIDGLCPKCKPQNHSPSMVQKDTPENEREFKDFNDSSGTNSQHSLSKTTDADTFNLSRKRKALYDEMKLVCSTLDEEQLLDTVFLWLNKQDKEFIKRVLEIHKIKHITAGDIKELAGKGLL</sequence>
<reference evidence="2" key="1">
    <citation type="journal article" date="2015" name="Nature">
        <title>Complex archaea that bridge the gap between prokaryotes and eukaryotes.</title>
        <authorList>
            <person name="Spang A."/>
            <person name="Saw J.H."/>
            <person name="Jorgensen S.L."/>
            <person name="Zaremba-Niedzwiedzka K."/>
            <person name="Martijn J."/>
            <person name="Lind A.E."/>
            <person name="van Eijk R."/>
            <person name="Schleper C."/>
            <person name="Guy L."/>
            <person name="Ettema T.J."/>
        </authorList>
    </citation>
    <scope>NUCLEOTIDE SEQUENCE</scope>
</reference>
<comment type="caution">
    <text evidence="2">The sequence shown here is derived from an EMBL/GenBank/DDBJ whole genome shotgun (WGS) entry which is preliminary data.</text>
</comment>